<accession>A0ABS4EER9</accession>
<organism evidence="1 2">
    <name type="scientific">Metaclostridioides mangenotii</name>
    <dbReference type="NCBI Taxonomy" id="1540"/>
    <lineage>
        <taxon>Bacteria</taxon>
        <taxon>Bacillati</taxon>
        <taxon>Bacillota</taxon>
        <taxon>Clostridia</taxon>
        <taxon>Peptostreptococcales</taxon>
        <taxon>Peptostreptococcaceae</taxon>
        <taxon>Metaclostridioides</taxon>
    </lineage>
</organism>
<proteinExistence type="predicted"/>
<name>A0ABS4EER9_9FIRM</name>
<comment type="caution">
    <text evidence="1">The sequence shown here is derived from an EMBL/GenBank/DDBJ whole genome shotgun (WGS) entry which is preliminary data.</text>
</comment>
<evidence type="ECO:0000313" key="1">
    <source>
        <dbReference type="EMBL" id="MBP1856438.1"/>
    </source>
</evidence>
<evidence type="ECO:0000313" key="2">
    <source>
        <dbReference type="Proteomes" id="UP000767291"/>
    </source>
</evidence>
<dbReference type="InterPro" id="IPR023214">
    <property type="entry name" value="HAD_sf"/>
</dbReference>
<keyword evidence="2" id="KW-1185">Reference proteome</keyword>
<protein>
    <submittedName>
        <fullName evidence="1">Soluble P-type ATPase</fullName>
    </submittedName>
</protein>
<gene>
    <name evidence="1" type="ORF">J2Z43_002891</name>
</gene>
<dbReference type="Proteomes" id="UP000767291">
    <property type="component" value="Unassembled WGS sequence"/>
</dbReference>
<reference evidence="1 2" key="1">
    <citation type="submission" date="2021-03" db="EMBL/GenBank/DDBJ databases">
        <title>Genomic Encyclopedia of Type Strains, Phase IV (KMG-IV): sequencing the most valuable type-strain genomes for metagenomic binning, comparative biology and taxonomic classification.</title>
        <authorList>
            <person name="Goeker M."/>
        </authorList>
    </citation>
    <scope>NUCLEOTIDE SEQUENCE [LARGE SCALE GENOMIC DNA]</scope>
    <source>
        <strain evidence="1 2">DSM 1289</strain>
    </source>
</reference>
<dbReference type="SUPFAM" id="SSF56784">
    <property type="entry name" value="HAD-like"/>
    <property type="match status" value="1"/>
</dbReference>
<sequence length="155" mass="16645">MKIEIPGYKTLEIRNLVLDYNGTVAIDGSIPEDIKEKLIKLSEEFNIYILTADTHGDAEKRCEGLPITIKTFLGECAANSKLDIVKNLGSGVCACIGNGRNDALMFMESELSIAVVGKEGIYAPLLAVADICVGCIGDGLDLFLKPARIIADLRG</sequence>
<dbReference type="RefSeq" id="WP_209457750.1">
    <property type="nucleotide sequence ID" value="NZ_BAAACS010000006.1"/>
</dbReference>
<dbReference type="InterPro" id="IPR036412">
    <property type="entry name" value="HAD-like_sf"/>
</dbReference>
<dbReference type="Gene3D" id="3.40.50.1000">
    <property type="entry name" value="HAD superfamily/HAD-like"/>
    <property type="match status" value="1"/>
</dbReference>
<dbReference type="EMBL" id="JAGGJX010000009">
    <property type="protein sequence ID" value="MBP1856438.1"/>
    <property type="molecule type" value="Genomic_DNA"/>
</dbReference>